<evidence type="ECO:0000259" key="1">
    <source>
        <dbReference type="PROSITE" id="PS50041"/>
    </source>
</evidence>
<sequence>FWLFSGVIPREYILIQERKSWTQAQTYCREKHIDLATVQTNADWLNLQGVVNTMSTLAWTGLYNDIDSWRWSYKNENITFDTWNNGEPNNYRGHEECGLFQNRRWNDWGCNDAFPYFCLNENGAKRYVFVSKSLSWKDARSYCKQFYTDLVSIHSQSENDEILNMAPSAQAWIGLFRDTWKWSDGTNVSTSSFTWMTEQPEMTQLQRPCGVSDSGGMIRYQDCSSVLPFLCMQLPLQHSSPDLLTTQSSSIEPGPLKSSRPDPVPFVALAESLCSISIPTLFSAAPRAWASSVLQLSASAKSECPSALQLRTSASLGPSQKSLQLWNSSSELVLRQCSSQSQCLFRVPVQPKAKPLSALLH</sequence>
<dbReference type="SUPFAM" id="SSF56436">
    <property type="entry name" value="C-type lectin-like"/>
    <property type="match status" value="2"/>
</dbReference>
<name>A0A553Q5J3_9TELE</name>
<dbReference type="SMART" id="SM00034">
    <property type="entry name" value="CLECT"/>
    <property type="match status" value="2"/>
</dbReference>
<reference evidence="2 3" key="1">
    <citation type="journal article" date="2019" name="Sci. Data">
        <title>Hybrid genome assembly and annotation of Danionella translucida.</title>
        <authorList>
            <person name="Kadobianskyi M."/>
            <person name="Schulze L."/>
            <person name="Schuelke M."/>
            <person name="Judkewitz B."/>
        </authorList>
    </citation>
    <scope>NUCLEOTIDE SEQUENCE [LARGE SCALE GENOMIC DNA]</scope>
    <source>
        <strain evidence="2 3">Bolton</strain>
    </source>
</reference>
<dbReference type="Pfam" id="PF00059">
    <property type="entry name" value="Lectin_C"/>
    <property type="match status" value="2"/>
</dbReference>
<feature type="non-terminal residue" evidence="2">
    <location>
        <position position="361"/>
    </location>
</feature>
<dbReference type="Proteomes" id="UP000316079">
    <property type="component" value="Unassembled WGS sequence"/>
</dbReference>
<dbReference type="InterPro" id="IPR001304">
    <property type="entry name" value="C-type_lectin-like"/>
</dbReference>
<accession>A0A553Q5J3</accession>
<evidence type="ECO:0000313" key="3">
    <source>
        <dbReference type="Proteomes" id="UP000316079"/>
    </source>
</evidence>
<comment type="caution">
    <text evidence="2">The sequence shown here is derived from an EMBL/GenBank/DDBJ whole genome shotgun (WGS) entry which is preliminary data.</text>
</comment>
<gene>
    <name evidence="2" type="ORF">DNTS_018414</name>
</gene>
<dbReference type="EMBL" id="SRMA01026309">
    <property type="protein sequence ID" value="TRY85194.1"/>
    <property type="molecule type" value="Genomic_DNA"/>
</dbReference>
<dbReference type="OrthoDB" id="6369810at2759"/>
<evidence type="ECO:0000313" key="2">
    <source>
        <dbReference type="EMBL" id="TRY85194.1"/>
    </source>
</evidence>
<proteinExistence type="predicted"/>
<feature type="domain" description="C-type lectin" evidence="1">
    <location>
        <begin position="122"/>
        <end position="232"/>
    </location>
</feature>
<dbReference type="AlphaFoldDB" id="A0A553Q5J3"/>
<keyword evidence="3" id="KW-1185">Reference proteome</keyword>
<dbReference type="STRING" id="623744.A0A553Q5J3"/>
<dbReference type="PANTHER" id="PTHR45784">
    <property type="entry name" value="C-TYPE LECTIN DOMAIN FAMILY 20 MEMBER A-RELATED"/>
    <property type="match status" value="1"/>
</dbReference>
<feature type="non-terminal residue" evidence="2">
    <location>
        <position position="1"/>
    </location>
</feature>
<feature type="domain" description="C-type lectin" evidence="1">
    <location>
        <begin position="12"/>
        <end position="119"/>
    </location>
</feature>
<protein>
    <recommendedName>
        <fullName evidence="1">C-type lectin domain-containing protein</fullName>
    </recommendedName>
</protein>
<dbReference type="PANTHER" id="PTHR45784:SF3">
    <property type="entry name" value="C-TYPE LECTIN DOMAIN FAMILY 4 MEMBER K-LIKE-RELATED"/>
    <property type="match status" value="1"/>
</dbReference>
<dbReference type="Gene3D" id="3.10.100.10">
    <property type="entry name" value="Mannose-Binding Protein A, subunit A"/>
    <property type="match status" value="2"/>
</dbReference>
<organism evidence="2 3">
    <name type="scientific">Danionella cerebrum</name>
    <dbReference type="NCBI Taxonomy" id="2873325"/>
    <lineage>
        <taxon>Eukaryota</taxon>
        <taxon>Metazoa</taxon>
        <taxon>Chordata</taxon>
        <taxon>Craniata</taxon>
        <taxon>Vertebrata</taxon>
        <taxon>Euteleostomi</taxon>
        <taxon>Actinopterygii</taxon>
        <taxon>Neopterygii</taxon>
        <taxon>Teleostei</taxon>
        <taxon>Ostariophysi</taxon>
        <taxon>Cypriniformes</taxon>
        <taxon>Danionidae</taxon>
        <taxon>Danioninae</taxon>
        <taxon>Danionella</taxon>
    </lineage>
</organism>
<dbReference type="InterPro" id="IPR016187">
    <property type="entry name" value="CTDL_fold"/>
</dbReference>
<dbReference type="PROSITE" id="PS50041">
    <property type="entry name" value="C_TYPE_LECTIN_2"/>
    <property type="match status" value="2"/>
</dbReference>
<dbReference type="InterPro" id="IPR016186">
    <property type="entry name" value="C-type_lectin-like/link_sf"/>
</dbReference>